<protein>
    <submittedName>
        <fullName evidence="2">Asparagine synthetase B</fullName>
    </submittedName>
</protein>
<feature type="signal peptide" evidence="1">
    <location>
        <begin position="1"/>
        <end position="23"/>
    </location>
</feature>
<gene>
    <name evidence="2" type="ORF">CRI93_08810</name>
</gene>
<keyword evidence="1" id="KW-0732">Signal</keyword>
<name>A0A2H3NLJ5_9BACT</name>
<evidence type="ECO:0000256" key="1">
    <source>
        <dbReference type="SAM" id="SignalP"/>
    </source>
</evidence>
<dbReference type="OrthoDB" id="617985at2"/>
<organism evidence="2 3">
    <name type="scientific">Longimonas halophila</name>
    <dbReference type="NCBI Taxonomy" id="1469170"/>
    <lineage>
        <taxon>Bacteria</taxon>
        <taxon>Pseudomonadati</taxon>
        <taxon>Rhodothermota</taxon>
        <taxon>Rhodothermia</taxon>
        <taxon>Rhodothermales</taxon>
        <taxon>Salisaetaceae</taxon>
        <taxon>Longimonas</taxon>
    </lineage>
</organism>
<keyword evidence="3" id="KW-1185">Reference proteome</keyword>
<reference evidence="2 3" key="1">
    <citation type="submission" date="2017-10" db="EMBL/GenBank/DDBJ databases">
        <title>Draft genome of Longimonas halophila.</title>
        <authorList>
            <person name="Goh K.M."/>
            <person name="Shamsir M.S."/>
            <person name="Lim S.W."/>
        </authorList>
    </citation>
    <scope>NUCLEOTIDE SEQUENCE [LARGE SCALE GENOMIC DNA]</scope>
    <source>
        <strain evidence="2 3">KCTC 42399</strain>
    </source>
</reference>
<sequence length="423" mass="47438">MITRVALVVVFALSGVLAPVAHAQDVLIPMDERQTNHLKAYGAAFWALTENQEADWLLNYRGGAFLLTATPELEEELRLRNVAYERLSASASASLVDQVESDGNNQAAVRLETAPEIAVYAPDQTVPWDDAVLLALTYAEVPYDMIYDREVLDGALDDYDWLHLHHEDFTGQLGKFLRYRNTSWYMEKQQQAEELAREYGFRKISGLKLEVAQTIRRYVQDGGFLFSMCLGTETLDLALAAHDTDIVPQEYDNDPVDPNAREQLDYAPTFAFRDFQPDLNPQSTDHSTIDAGPPPASMRDPSLDYFTLFDFSAQWDPVPTMLTQNHVATVKGFVGQTTAFNADVIKEGVVRLAEMPARNEVKYVHGTVGSGTFTFFAGHDPEDYQHFVGDPPTDLDLHPNSPGYRLILNNILFPAAKPERQQT</sequence>
<dbReference type="EMBL" id="PDEP01000007">
    <property type="protein sequence ID" value="PEN06729.1"/>
    <property type="molecule type" value="Genomic_DNA"/>
</dbReference>
<feature type="chain" id="PRO_5013709238" evidence="1">
    <location>
        <begin position="24"/>
        <end position="423"/>
    </location>
</feature>
<dbReference type="Proteomes" id="UP000221024">
    <property type="component" value="Unassembled WGS sequence"/>
</dbReference>
<proteinExistence type="predicted"/>
<accession>A0A2H3NLJ5</accession>
<evidence type="ECO:0000313" key="2">
    <source>
        <dbReference type="EMBL" id="PEN06729.1"/>
    </source>
</evidence>
<dbReference type="RefSeq" id="WP_098062255.1">
    <property type="nucleotide sequence ID" value="NZ_PDEP01000007.1"/>
</dbReference>
<evidence type="ECO:0000313" key="3">
    <source>
        <dbReference type="Proteomes" id="UP000221024"/>
    </source>
</evidence>
<comment type="caution">
    <text evidence="2">The sequence shown here is derived from an EMBL/GenBank/DDBJ whole genome shotgun (WGS) entry which is preliminary data.</text>
</comment>
<dbReference type="AlphaFoldDB" id="A0A2H3NLJ5"/>